<dbReference type="OMA" id="RCESEYR"/>
<dbReference type="Ensembl" id="ENSSFAT00005034378.1">
    <property type="protein sequence ID" value="ENSSFAP00005033214.1"/>
    <property type="gene ID" value="ENSSFAG00005016783.1"/>
</dbReference>
<dbReference type="PROSITE" id="PS00615">
    <property type="entry name" value="C_TYPE_LECTIN_1"/>
    <property type="match status" value="1"/>
</dbReference>
<reference evidence="3" key="2">
    <citation type="submission" date="2025-08" db="UniProtKB">
        <authorList>
            <consortium name="Ensembl"/>
        </authorList>
    </citation>
    <scope>IDENTIFICATION</scope>
</reference>
<feature type="domain" description="C-type lectin" evidence="2">
    <location>
        <begin position="247"/>
        <end position="346"/>
    </location>
</feature>
<protein>
    <recommendedName>
        <fullName evidence="2">C-type lectin domain-containing protein</fullName>
    </recommendedName>
</protein>
<dbReference type="InParanoid" id="A0A672HWD3"/>
<feature type="domain" description="C-type lectin" evidence="2">
    <location>
        <begin position="54"/>
        <end position="134"/>
    </location>
</feature>
<dbReference type="Pfam" id="PF00059">
    <property type="entry name" value="Lectin_C"/>
    <property type="match status" value="2"/>
</dbReference>
<dbReference type="InterPro" id="IPR018378">
    <property type="entry name" value="C-type_lectin_CS"/>
</dbReference>
<keyword evidence="4" id="KW-1185">Reference proteome</keyword>
<organism evidence="3 4">
    <name type="scientific">Salarias fasciatus</name>
    <name type="common">Jewelled blenny</name>
    <name type="synonym">Blennius fasciatus</name>
    <dbReference type="NCBI Taxonomy" id="181472"/>
    <lineage>
        <taxon>Eukaryota</taxon>
        <taxon>Metazoa</taxon>
        <taxon>Chordata</taxon>
        <taxon>Craniata</taxon>
        <taxon>Vertebrata</taxon>
        <taxon>Euteleostomi</taxon>
        <taxon>Actinopterygii</taxon>
        <taxon>Neopterygii</taxon>
        <taxon>Teleostei</taxon>
        <taxon>Neoteleostei</taxon>
        <taxon>Acanthomorphata</taxon>
        <taxon>Ovalentaria</taxon>
        <taxon>Blenniimorphae</taxon>
        <taxon>Blenniiformes</taxon>
        <taxon>Blennioidei</taxon>
        <taxon>Blenniidae</taxon>
        <taxon>Salariinae</taxon>
        <taxon>Salarias</taxon>
    </lineage>
</organism>
<evidence type="ECO:0000259" key="2">
    <source>
        <dbReference type="PROSITE" id="PS50041"/>
    </source>
</evidence>
<feature type="domain" description="C-type lectin" evidence="2">
    <location>
        <begin position="131"/>
        <end position="239"/>
    </location>
</feature>
<evidence type="ECO:0000313" key="4">
    <source>
        <dbReference type="Proteomes" id="UP000472267"/>
    </source>
</evidence>
<sequence>MQEDSLNLHCTPLLFHFNTFLSCTSYIFASKKNFILYLIGFGLISSSNVVHPKYHYINLNKMWTEAQQYCRQFYDDLAAFESQDDIDELDRPSFIGGYAWIGLWDDPEAWNGTMGNGSNSWRWSGAESTSTTGYHYMHIERVDNWEDAQSYCRINYTDLAMIENEQENKKVLSLITGHKVWIGLYREAWMWSDGSSKSFWKWRTQQPDNANFSQSCVAEYPDHDWDDRPCQSEIPFICQGEDIHPIEEKKKWKDAQSYCRINYTDLAMIENDQENQKVLSLITGHEVWIGLYREPWMWSDGSNSSFQNWRTGEPDNEGYSQSCAAEYPDHDWDDSPCQSEIPFICQGGKINNS</sequence>
<reference evidence="3" key="1">
    <citation type="submission" date="2019-06" db="EMBL/GenBank/DDBJ databases">
        <authorList>
            <consortium name="Wellcome Sanger Institute Data Sharing"/>
        </authorList>
    </citation>
    <scope>NUCLEOTIDE SEQUENCE [LARGE SCALE GENOMIC DNA]</scope>
</reference>
<evidence type="ECO:0000313" key="3">
    <source>
        <dbReference type="Ensembl" id="ENSSFAP00005033214.1"/>
    </source>
</evidence>
<dbReference type="InterPro" id="IPR001304">
    <property type="entry name" value="C-type_lectin-like"/>
</dbReference>
<dbReference type="Gene3D" id="3.10.100.10">
    <property type="entry name" value="Mannose-Binding Protein A, subunit A"/>
    <property type="match status" value="3"/>
</dbReference>
<accession>A0A672HWD3</accession>
<dbReference type="PROSITE" id="PS50041">
    <property type="entry name" value="C_TYPE_LECTIN_2"/>
    <property type="match status" value="3"/>
</dbReference>
<reference evidence="3" key="3">
    <citation type="submission" date="2025-09" db="UniProtKB">
        <authorList>
            <consortium name="Ensembl"/>
        </authorList>
    </citation>
    <scope>IDENTIFICATION</scope>
</reference>
<keyword evidence="1" id="KW-1015">Disulfide bond</keyword>
<proteinExistence type="predicted"/>
<dbReference type="PANTHER" id="PTHR45784:SF3">
    <property type="entry name" value="C-TYPE LECTIN DOMAIN FAMILY 4 MEMBER K-LIKE-RELATED"/>
    <property type="match status" value="1"/>
</dbReference>
<dbReference type="SMART" id="SM00034">
    <property type="entry name" value="CLECT"/>
    <property type="match status" value="2"/>
</dbReference>
<name>A0A672HWD3_SALFA</name>
<dbReference type="InterPro" id="IPR016186">
    <property type="entry name" value="C-type_lectin-like/link_sf"/>
</dbReference>
<dbReference type="PANTHER" id="PTHR45784">
    <property type="entry name" value="C-TYPE LECTIN DOMAIN FAMILY 20 MEMBER A-RELATED"/>
    <property type="match status" value="1"/>
</dbReference>
<dbReference type="Proteomes" id="UP000472267">
    <property type="component" value="Chromosome 16"/>
</dbReference>
<dbReference type="SUPFAM" id="SSF56436">
    <property type="entry name" value="C-type lectin-like"/>
    <property type="match status" value="3"/>
</dbReference>
<dbReference type="InterPro" id="IPR016187">
    <property type="entry name" value="CTDL_fold"/>
</dbReference>
<evidence type="ECO:0000256" key="1">
    <source>
        <dbReference type="ARBA" id="ARBA00023157"/>
    </source>
</evidence>
<dbReference type="AlphaFoldDB" id="A0A672HWD3"/>